<evidence type="ECO:0000313" key="3">
    <source>
        <dbReference type="Proteomes" id="UP000735302"/>
    </source>
</evidence>
<dbReference type="AlphaFoldDB" id="A0AAV4A987"/>
<keyword evidence="2" id="KW-0255">Endonuclease</keyword>
<dbReference type="InterPro" id="IPR043502">
    <property type="entry name" value="DNA/RNA_pol_sf"/>
</dbReference>
<sequence>MKTFALRLKKNKKRGNIRIKFDVDKLKDPNILTTFQANIGGRFAPLLALDNDQDLTPDDLTETFNETLHECGQNHGPSHWSSPYPKKGNLKLCQNYRTISLISHPSKVILKVILNRLKPEAEKIIAEEQAGFRPGRSTVEQICNVRILMEKYLQHQQELHHVFIDFKKAFDRVWHEALWSTMRKYNINSNLISVIENLYNKATSAVFCNNNIGDWFRTTVGVRQGCLLPPTFFNIFLERIMSDALEDHCGTVSIGGRPITNLRFADDIDGLAGNECELASLVEQLDKASSNFNMAISLRKRRL</sequence>
<accession>A0AAV4A987</accession>
<dbReference type="InterPro" id="IPR000477">
    <property type="entry name" value="RT_dom"/>
</dbReference>
<feature type="domain" description="Reverse transcriptase" evidence="1">
    <location>
        <begin position="65"/>
        <end position="303"/>
    </location>
</feature>
<dbReference type="PROSITE" id="PS50878">
    <property type="entry name" value="RT_POL"/>
    <property type="match status" value="1"/>
</dbReference>
<comment type="caution">
    <text evidence="2">The sequence shown here is derived from an EMBL/GenBank/DDBJ whole genome shotgun (WGS) entry which is preliminary data.</text>
</comment>
<dbReference type="PANTHER" id="PTHR47027:SF8">
    <property type="entry name" value="RIBONUCLEASE H"/>
    <property type="match status" value="1"/>
</dbReference>
<dbReference type="CDD" id="cd01650">
    <property type="entry name" value="RT_nLTR_like"/>
    <property type="match status" value="1"/>
</dbReference>
<gene>
    <name evidence="2" type="ORF">PoB_002982300</name>
</gene>
<dbReference type="SUPFAM" id="SSF56672">
    <property type="entry name" value="DNA/RNA polymerases"/>
    <property type="match status" value="1"/>
</dbReference>
<keyword evidence="2" id="KW-0378">Hydrolase</keyword>
<evidence type="ECO:0000313" key="2">
    <source>
        <dbReference type="EMBL" id="GFO03318.1"/>
    </source>
</evidence>
<dbReference type="Proteomes" id="UP000735302">
    <property type="component" value="Unassembled WGS sequence"/>
</dbReference>
<reference evidence="2 3" key="1">
    <citation type="journal article" date="2021" name="Elife">
        <title>Chloroplast acquisition without the gene transfer in kleptoplastic sea slugs, Plakobranchus ocellatus.</title>
        <authorList>
            <person name="Maeda T."/>
            <person name="Takahashi S."/>
            <person name="Yoshida T."/>
            <person name="Shimamura S."/>
            <person name="Takaki Y."/>
            <person name="Nagai Y."/>
            <person name="Toyoda A."/>
            <person name="Suzuki Y."/>
            <person name="Arimoto A."/>
            <person name="Ishii H."/>
            <person name="Satoh N."/>
            <person name="Nishiyama T."/>
            <person name="Hasebe M."/>
            <person name="Maruyama T."/>
            <person name="Minagawa J."/>
            <person name="Obokata J."/>
            <person name="Shigenobu S."/>
        </authorList>
    </citation>
    <scope>NUCLEOTIDE SEQUENCE [LARGE SCALE GENOMIC DNA]</scope>
</reference>
<organism evidence="2 3">
    <name type="scientific">Plakobranchus ocellatus</name>
    <dbReference type="NCBI Taxonomy" id="259542"/>
    <lineage>
        <taxon>Eukaryota</taxon>
        <taxon>Metazoa</taxon>
        <taxon>Spiralia</taxon>
        <taxon>Lophotrochozoa</taxon>
        <taxon>Mollusca</taxon>
        <taxon>Gastropoda</taxon>
        <taxon>Heterobranchia</taxon>
        <taxon>Euthyneura</taxon>
        <taxon>Panpulmonata</taxon>
        <taxon>Sacoglossa</taxon>
        <taxon>Placobranchoidea</taxon>
        <taxon>Plakobranchidae</taxon>
        <taxon>Plakobranchus</taxon>
    </lineage>
</organism>
<keyword evidence="3" id="KW-1185">Reference proteome</keyword>
<dbReference type="EMBL" id="BLXT01003724">
    <property type="protein sequence ID" value="GFO03318.1"/>
    <property type="molecule type" value="Genomic_DNA"/>
</dbReference>
<dbReference type="GO" id="GO:0004519">
    <property type="term" value="F:endonuclease activity"/>
    <property type="evidence" value="ECO:0007669"/>
    <property type="project" value="UniProtKB-KW"/>
</dbReference>
<dbReference type="PANTHER" id="PTHR47027">
    <property type="entry name" value="REVERSE TRANSCRIPTASE DOMAIN-CONTAINING PROTEIN"/>
    <property type="match status" value="1"/>
</dbReference>
<protein>
    <submittedName>
        <fullName evidence="2">Endonuclease-reverse transcriptase</fullName>
    </submittedName>
</protein>
<evidence type="ECO:0000259" key="1">
    <source>
        <dbReference type="PROSITE" id="PS50878"/>
    </source>
</evidence>
<proteinExistence type="predicted"/>
<name>A0AAV4A987_9GAST</name>
<keyword evidence="2" id="KW-0540">Nuclease</keyword>
<dbReference type="Pfam" id="PF00078">
    <property type="entry name" value="RVT_1"/>
    <property type="match status" value="1"/>
</dbReference>